<name>A0A8J3N1N3_9CHLR</name>
<evidence type="ECO:0008006" key="8">
    <source>
        <dbReference type="Google" id="ProtNLM"/>
    </source>
</evidence>
<organism evidence="6 7">
    <name type="scientific">Reticulibacter mediterranei</name>
    <dbReference type="NCBI Taxonomy" id="2778369"/>
    <lineage>
        <taxon>Bacteria</taxon>
        <taxon>Bacillati</taxon>
        <taxon>Chloroflexota</taxon>
        <taxon>Ktedonobacteria</taxon>
        <taxon>Ktedonobacterales</taxon>
        <taxon>Reticulibacteraceae</taxon>
        <taxon>Reticulibacter</taxon>
    </lineage>
</organism>
<protein>
    <recommendedName>
        <fullName evidence="8">DoxX family protein</fullName>
    </recommendedName>
</protein>
<dbReference type="AlphaFoldDB" id="A0A8J3N1N3"/>
<dbReference type="RefSeq" id="WP_220203616.1">
    <property type="nucleotide sequence ID" value="NZ_BNJK01000001.1"/>
</dbReference>
<dbReference type="Proteomes" id="UP000597444">
    <property type="component" value="Unassembled WGS sequence"/>
</dbReference>
<reference evidence="6" key="1">
    <citation type="submission" date="2020-10" db="EMBL/GenBank/DDBJ databases">
        <title>Taxonomic study of unclassified bacteria belonging to the class Ktedonobacteria.</title>
        <authorList>
            <person name="Yabe S."/>
            <person name="Wang C.M."/>
            <person name="Zheng Y."/>
            <person name="Sakai Y."/>
            <person name="Cavaletti L."/>
            <person name="Monciardini P."/>
            <person name="Donadio S."/>
        </authorList>
    </citation>
    <scope>NUCLEOTIDE SEQUENCE</scope>
    <source>
        <strain evidence="6">ID150040</strain>
    </source>
</reference>
<dbReference type="PANTHER" id="PTHR36974:SF1">
    <property type="entry name" value="DOXX FAMILY MEMBRANE PROTEIN"/>
    <property type="match status" value="1"/>
</dbReference>
<feature type="transmembrane region" description="Helical" evidence="5">
    <location>
        <begin position="69"/>
        <end position="86"/>
    </location>
</feature>
<dbReference type="Pfam" id="PF13564">
    <property type="entry name" value="DoxX_2"/>
    <property type="match status" value="1"/>
</dbReference>
<comment type="caution">
    <text evidence="6">The sequence shown here is derived from an EMBL/GenBank/DDBJ whole genome shotgun (WGS) entry which is preliminary data.</text>
</comment>
<proteinExistence type="predicted"/>
<evidence type="ECO:0000256" key="3">
    <source>
        <dbReference type="ARBA" id="ARBA00022989"/>
    </source>
</evidence>
<evidence type="ECO:0000256" key="1">
    <source>
        <dbReference type="ARBA" id="ARBA00004141"/>
    </source>
</evidence>
<comment type="subcellular location">
    <subcellularLocation>
        <location evidence="1">Membrane</location>
        <topology evidence="1">Multi-pass membrane protein</topology>
    </subcellularLocation>
</comment>
<dbReference type="InterPro" id="IPR032808">
    <property type="entry name" value="DoxX"/>
</dbReference>
<gene>
    <name evidence="6" type="ORF">KSF_028460</name>
</gene>
<feature type="transmembrane region" description="Helical" evidence="5">
    <location>
        <begin position="31"/>
        <end position="48"/>
    </location>
</feature>
<keyword evidence="3 5" id="KW-1133">Transmembrane helix</keyword>
<evidence type="ECO:0000256" key="5">
    <source>
        <dbReference type="SAM" id="Phobius"/>
    </source>
</evidence>
<keyword evidence="7" id="KW-1185">Reference proteome</keyword>
<keyword evidence="2 5" id="KW-0812">Transmembrane</keyword>
<evidence type="ECO:0000313" key="7">
    <source>
        <dbReference type="Proteomes" id="UP000597444"/>
    </source>
</evidence>
<accession>A0A8J3N1N3</accession>
<sequence>MFMLIVLVVAFLLFRGLGLLGVPFLANWQDSASYALAIMLLLGASARLNARRDDLIKMVPRWFPYPRQIVDFTGVCEVLGAIGLMIPLTRSAAGFCLVVMFIAIFPANIKAAVEHIPLNGQPPTPLWLRLPMQLLFIGLALWAAL</sequence>
<feature type="transmembrane region" description="Helical" evidence="5">
    <location>
        <begin position="125"/>
        <end position="144"/>
    </location>
</feature>
<dbReference type="EMBL" id="BNJK01000001">
    <property type="protein sequence ID" value="GHO92798.1"/>
    <property type="molecule type" value="Genomic_DNA"/>
</dbReference>
<evidence type="ECO:0000313" key="6">
    <source>
        <dbReference type="EMBL" id="GHO92798.1"/>
    </source>
</evidence>
<feature type="transmembrane region" description="Helical" evidence="5">
    <location>
        <begin position="92"/>
        <end position="113"/>
    </location>
</feature>
<dbReference type="PANTHER" id="PTHR36974">
    <property type="entry name" value="MEMBRANE PROTEIN-RELATED"/>
    <property type="match status" value="1"/>
</dbReference>
<dbReference type="GO" id="GO:0016020">
    <property type="term" value="C:membrane"/>
    <property type="evidence" value="ECO:0007669"/>
    <property type="project" value="UniProtKB-SubCell"/>
</dbReference>
<evidence type="ECO:0000256" key="4">
    <source>
        <dbReference type="ARBA" id="ARBA00023136"/>
    </source>
</evidence>
<keyword evidence="4 5" id="KW-0472">Membrane</keyword>
<evidence type="ECO:0000256" key="2">
    <source>
        <dbReference type="ARBA" id="ARBA00022692"/>
    </source>
</evidence>